<reference evidence="2 3" key="1">
    <citation type="submission" date="2022-11" db="EMBL/GenBank/DDBJ databases">
        <title>Genome sequencing of Acetobacter type strain.</title>
        <authorList>
            <person name="Heo J."/>
            <person name="Lee D."/>
            <person name="Han B.-H."/>
            <person name="Hong S.-B."/>
            <person name="Kwon S.-W."/>
        </authorList>
    </citation>
    <scope>NUCLEOTIDE SEQUENCE [LARGE SCALE GENOMIC DNA]</scope>
    <source>
        <strain evidence="2 3">KACC 21253</strain>
    </source>
</reference>
<name>A0ABT3QDA9_9PROT</name>
<dbReference type="RefSeq" id="WP_173559039.1">
    <property type="nucleotide sequence ID" value="NZ_JAPIUZ010000001.1"/>
</dbReference>
<feature type="region of interest" description="Disordered" evidence="1">
    <location>
        <begin position="1"/>
        <end position="20"/>
    </location>
</feature>
<sequence length="275" mass="30438">MVYHRMLGSSPGTHGEIRSSSTRQAIIEKVKKEINADRELLVRGDIISVVTDCLYYDFSSVSVRIIIGPKGDRILVTDDGNALDRIVSEGKRPYSGARLASAVAKRYGLTSRDGILLSPEISVSEIPSFVALVSNASSELALSLANYAEPRVYRDIAKEFIDRLDDWFPGISTKKNADFLGASKKMHTFDIEAVYKNKTPLLIDEVRPRKVNSIVSANFDVSRREDINVSRWAIYDPAIAKDIGPENLSLLASITNVVEIDAINRNMLITLGMAY</sequence>
<dbReference type="EMBL" id="JAPIUZ010000001">
    <property type="protein sequence ID" value="MCX2563288.1"/>
    <property type="molecule type" value="Genomic_DNA"/>
</dbReference>
<comment type="caution">
    <text evidence="2">The sequence shown here is derived from an EMBL/GenBank/DDBJ whole genome shotgun (WGS) entry which is preliminary data.</text>
</comment>
<dbReference type="Proteomes" id="UP001301152">
    <property type="component" value="Unassembled WGS sequence"/>
</dbReference>
<accession>A0ABT3QDA9</accession>
<organism evidence="2 3">
    <name type="scientific">Acetobacter thailandicus</name>
    <dbReference type="NCBI Taxonomy" id="1502842"/>
    <lineage>
        <taxon>Bacteria</taxon>
        <taxon>Pseudomonadati</taxon>
        <taxon>Pseudomonadota</taxon>
        <taxon>Alphaproteobacteria</taxon>
        <taxon>Acetobacterales</taxon>
        <taxon>Acetobacteraceae</taxon>
        <taxon>Acetobacter</taxon>
    </lineage>
</organism>
<proteinExistence type="predicted"/>
<protein>
    <recommendedName>
        <fullName evidence="4">DUF1828 domain-containing protein</fullName>
    </recommendedName>
</protein>
<gene>
    <name evidence="2" type="ORF">OQ497_04835</name>
</gene>
<evidence type="ECO:0000313" key="3">
    <source>
        <dbReference type="Proteomes" id="UP001301152"/>
    </source>
</evidence>
<evidence type="ECO:0000313" key="2">
    <source>
        <dbReference type="EMBL" id="MCX2563288.1"/>
    </source>
</evidence>
<evidence type="ECO:0008006" key="4">
    <source>
        <dbReference type="Google" id="ProtNLM"/>
    </source>
</evidence>
<keyword evidence="3" id="KW-1185">Reference proteome</keyword>
<evidence type="ECO:0000256" key="1">
    <source>
        <dbReference type="SAM" id="MobiDB-lite"/>
    </source>
</evidence>